<dbReference type="InterPro" id="IPR029068">
    <property type="entry name" value="Glyas_Bleomycin-R_OHBP_Dase"/>
</dbReference>
<evidence type="ECO:0000259" key="1">
    <source>
        <dbReference type="Pfam" id="PF00903"/>
    </source>
</evidence>
<feature type="domain" description="Glyoxalase/fosfomycin resistance/dioxygenase" evidence="1">
    <location>
        <begin position="12"/>
        <end position="145"/>
    </location>
</feature>
<dbReference type="InterPro" id="IPR028973">
    <property type="entry name" value="PhnB-like"/>
</dbReference>
<dbReference type="Gene3D" id="3.10.180.10">
    <property type="entry name" value="2,3-Dihydroxybiphenyl 1,2-Dioxygenase, domain 1"/>
    <property type="match status" value="1"/>
</dbReference>
<dbReference type="PANTHER" id="PTHR33990:SF1">
    <property type="entry name" value="PROTEIN YJDN"/>
    <property type="match status" value="1"/>
</dbReference>
<sequence length="156" mass="16831">MSITTTAHLNFGGNAREALEFYQSVFGGHLVVITYGDFGMPKELPDADRVVWGQVAADNGFRVMAYDVPSHAGSFTTATAAATHREDGMTLTGQPFFMSVRGETAEEVGVLWDRLAEGATIVENYGPAQWAPAFGMLTDRFGVTWILDVATEYAAA</sequence>
<comment type="caution">
    <text evidence="2">The sequence shown here is derived from an EMBL/GenBank/DDBJ whole genome shotgun (WGS) entry which is preliminary data.</text>
</comment>
<dbReference type="EMBL" id="RBAN01000001">
    <property type="protein sequence ID" value="RKN59057.1"/>
    <property type="molecule type" value="Genomic_DNA"/>
</dbReference>
<keyword evidence="3" id="KW-1185">Reference proteome</keyword>
<evidence type="ECO:0000313" key="3">
    <source>
        <dbReference type="Proteomes" id="UP000279968"/>
    </source>
</evidence>
<dbReference type="PANTHER" id="PTHR33990">
    <property type="entry name" value="PROTEIN YJDN-RELATED"/>
    <property type="match status" value="1"/>
</dbReference>
<gene>
    <name evidence="2" type="ORF">D7193_02830</name>
</gene>
<dbReference type="InterPro" id="IPR004360">
    <property type="entry name" value="Glyas_Fos-R_dOase_dom"/>
</dbReference>
<name>A0A3B0AI25_9ACTN</name>
<reference evidence="2 3" key="1">
    <citation type="journal article" date="2015" name="Int. J. Syst. Evol. Microbiol.">
        <title>Micromonospora costi sp. nov., isolated from a leaf of Costus speciosus.</title>
        <authorList>
            <person name="Thawai C."/>
        </authorList>
    </citation>
    <scope>NUCLEOTIDE SEQUENCE [LARGE SCALE GENOMIC DNA]</scope>
    <source>
        <strain evidence="2 3">CS1-12</strain>
    </source>
</reference>
<proteinExistence type="predicted"/>
<organism evidence="2 3">
    <name type="scientific">Micromonospora costi</name>
    <dbReference type="NCBI Taxonomy" id="1530042"/>
    <lineage>
        <taxon>Bacteria</taxon>
        <taxon>Bacillati</taxon>
        <taxon>Actinomycetota</taxon>
        <taxon>Actinomycetes</taxon>
        <taxon>Micromonosporales</taxon>
        <taxon>Micromonosporaceae</taxon>
        <taxon>Micromonospora</taxon>
    </lineage>
</organism>
<protein>
    <submittedName>
        <fullName evidence="2">VOC family protein</fullName>
    </submittedName>
</protein>
<dbReference type="CDD" id="cd06588">
    <property type="entry name" value="PhnB_like"/>
    <property type="match status" value="1"/>
</dbReference>
<dbReference type="SUPFAM" id="SSF54593">
    <property type="entry name" value="Glyoxalase/Bleomycin resistance protein/Dihydroxybiphenyl dioxygenase"/>
    <property type="match status" value="1"/>
</dbReference>
<dbReference type="Pfam" id="PF00903">
    <property type="entry name" value="Glyoxalase"/>
    <property type="match status" value="1"/>
</dbReference>
<dbReference type="Proteomes" id="UP000279968">
    <property type="component" value="Unassembled WGS sequence"/>
</dbReference>
<dbReference type="RefSeq" id="WP_120779209.1">
    <property type="nucleotide sequence ID" value="NZ_JBHLUP010000009.1"/>
</dbReference>
<dbReference type="AlphaFoldDB" id="A0A3B0AI25"/>
<accession>A0A3B0AI25</accession>
<evidence type="ECO:0000313" key="2">
    <source>
        <dbReference type="EMBL" id="RKN59057.1"/>
    </source>
</evidence>
<dbReference type="OrthoDB" id="9795306at2"/>